<dbReference type="Proteomes" id="UP001190700">
    <property type="component" value="Unassembled WGS sequence"/>
</dbReference>
<proteinExistence type="predicted"/>
<name>A0AAE0FDR0_9CHLO</name>
<dbReference type="AlphaFoldDB" id="A0AAE0FDR0"/>
<comment type="caution">
    <text evidence="1">The sequence shown here is derived from an EMBL/GenBank/DDBJ whole genome shotgun (WGS) entry which is preliminary data.</text>
</comment>
<organism evidence="1 2">
    <name type="scientific">Cymbomonas tetramitiformis</name>
    <dbReference type="NCBI Taxonomy" id="36881"/>
    <lineage>
        <taxon>Eukaryota</taxon>
        <taxon>Viridiplantae</taxon>
        <taxon>Chlorophyta</taxon>
        <taxon>Pyramimonadophyceae</taxon>
        <taxon>Pyramimonadales</taxon>
        <taxon>Pyramimonadaceae</taxon>
        <taxon>Cymbomonas</taxon>
    </lineage>
</organism>
<accession>A0AAE0FDR0</accession>
<gene>
    <name evidence="1" type="ORF">CYMTET_33433</name>
</gene>
<feature type="non-terminal residue" evidence="1">
    <location>
        <position position="1"/>
    </location>
</feature>
<evidence type="ECO:0000313" key="1">
    <source>
        <dbReference type="EMBL" id="KAK3257481.1"/>
    </source>
</evidence>
<evidence type="ECO:0000313" key="2">
    <source>
        <dbReference type="Proteomes" id="UP001190700"/>
    </source>
</evidence>
<protein>
    <submittedName>
        <fullName evidence="1">Uncharacterized protein</fullName>
    </submittedName>
</protein>
<reference evidence="1 2" key="1">
    <citation type="journal article" date="2015" name="Genome Biol. Evol.">
        <title>Comparative Genomics of a Bacterivorous Green Alga Reveals Evolutionary Causalities and Consequences of Phago-Mixotrophic Mode of Nutrition.</title>
        <authorList>
            <person name="Burns J.A."/>
            <person name="Paasch A."/>
            <person name="Narechania A."/>
            <person name="Kim E."/>
        </authorList>
    </citation>
    <scope>NUCLEOTIDE SEQUENCE [LARGE SCALE GENOMIC DNA]</scope>
    <source>
        <strain evidence="1 2">PLY_AMNH</strain>
    </source>
</reference>
<dbReference type="EMBL" id="LGRX02020455">
    <property type="protein sequence ID" value="KAK3257481.1"/>
    <property type="molecule type" value="Genomic_DNA"/>
</dbReference>
<sequence>LDEWRELHISEQVQEERMWVGPTLAQIRSNIKSPPKHWWNLSRIMIPQAPPCRGEVKTITVVVENKHRLDQWELAAFRSTPNRWLNAFKVCWVAPLPPIVGKGIGQLIEVNVPPGAPEVPYTA</sequence>
<keyword evidence="2" id="KW-1185">Reference proteome</keyword>